<protein>
    <recommendedName>
        <fullName evidence="1">1-alkyl-2-acetylglycerophosphocholine esterase</fullName>
        <ecNumber evidence="1">3.1.1.47</ecNumber>
    </recommendedName>
</protein>
<proteinExistence type="predicted"/>
<dbReference type="Pfam" id="PF00561">
    <property type="entry name" value="Abhydrolase_1"/>
    <property type="match status" value="1"/>
</dbReference>
<dbReference type="PANTHER" id="PTHR10272:SF14">
    <property type="entry name" value="PAF ACETYLHYDROLASE FAMILY PROTEIN"/>
    <property type="match status" value="1"/>
</dbReference>
<name>A0A2V1DPE9_9PLEO</name>
<gene>
    <name evidence="6" type="ORF">DM02DRAFT_494128</name>
</gene>
<dbReference type="Gene3D" id="3.40.50.1820">
    <property type="entry name" value="alpha/beta hydrolase"/>
    <property type="match status" value="1"/>
</dbReference>
<organism evidence="6 7">
    <name type="scientific">Periconia macrospinosa</name>
    <dbReference type="NCBI Taxonomy" id="97972"/>
    <lineage>
        <taxon>Eukaryota</taxon>
        <taxon>Fungi</taxon>
        <taxon>Dikarya</taxon>
        <taxon>Ascomycota</taxon>
        <taxon>Pezizomycotina</taxon>
        <taxon>Dothideomycetes</taxon>
        <taxon>Pleosporomycetidae</taxon>
        <taxon>Pleosporales</taxon>
        <taxon>Massarineae</taxon>
        <taxon>Periconiaceae</taxon>
        <taxon>Periconia</taxon>
    </lineage>
</organism>
<dbReference type="STRING" id="97972.A0A2V1DPE9"/>
<keyword evidence="3" id="KW-0442">Lipid degradation</keyword>
<dbReference type="InterPro" id="IPR000073">
    <property type="entry name" value="AB_hydrolase_1"/>
</dbReference>
<reference evidence="6 7" key="1">
    <citation type="journal article" date="2018" name="Sci. Rep.">
        <title>Comparative genomics provides insights into the lifestyle and reveals functional heterogeneity of dark septate endophytic fungi.</title>
        <authorList>
            <person name="Knapp D.G."/>
            <person name="Nemeth J.B."/>
            <person name="Barry K."/>
            <person name="Hainaut M."/>
            <person name="Henrissat B."/>
            <person name="Johnson J."/>
            <person name="Kuo A."/>
            <person name="Lim J.H.P."/>
            <person name="Lipzen A."/>
            <person name="Nolan M."/>
            <person name="Ohm R.A."/>
            <person name="Tamas L."/>
            <person name="Grigoriev I.V."/>
            <person name="Spatafora J.W."/>
            <person name="Nagy L.G."/>
            <person name="Kovacs G.M."/>
        </authorList>
    </citation>
    <scope>NUCLEOTIDE SEQUENCE [LARGE SCALE GENOMIC DNA]</scope>
    <source>
        <strain evidence="6 7">DSE2036</strain>
    </source>
</reference>
<dbReference type="GO" id="GO:0003847">
    <property type="term" value="F:1-alkyl-2-acetylglycerophosphocholine esterase activity"/>
    <property type="evidence" value="ECO:0007669"/>
    <property type="project" value="UniProtKB-EC"/>
</dbReference>
<dbReference type="EMBL" id="KZ805383">
    <property type="protein sequence ID" value="PVH99888.1"/>
    <property type="molecule type" value="Genomic_DNA"/>
</dbReference>
<dbReference type="OrthoDB" id="2363873at2759"/>
<evidence type="ECO:0000313" key="6">
    <source>
        <dbReference type="EMBL" id="PVH99888.1"/>
    </source>
</evidence>
<dbReference type="PANTHER" id="PTHR10272">
    <property type="entry name" value="PLATELET-ACTIVATING FACTOR ACETYLHYDROLASE"/>
    <property type="match status" value="1"/>
</dbReference>
<keyword evidence="7" id="KW-1185">Reference proteome</keyword>
<dbReference type="SUPFAM" id="SSF53474">
    <property type="entry name" value="alpha/beta-Hydrolases"/>
    <property type="match status" value="1"/>
</dbReference>
<dbReference type="InterPro" id="IPR029058">
    <property type="entry name" value="AB_hydrolase_fold"/>
</dbReference>
<accession>A0A2V1DPE9</accession>
<feature type="non-terminal residue" evidence="6">
    <location>
        <position position="357"/>
    </location>
</feature>
<evidence type="ECO:0000256" key="3">
    <source>
        <dbReference type="ARBA" id="ARBA00022963"/>
    </source>
</evidence>
<evidence type="ECO:0000256" key="2">
    <source>
        <dbReference type="ARBA" id="ARBA00022801"/>
    </source>
</evidence>
<dbReference type="GO" id="GO:0016042">
    <property type="term" value="P:lipid catabolic process"/>
    <property type="evidence" value="ECO:0007669"/>
    <property type="project" value="UniProtKB-KW"/>
</dbReference>
<dbReference type="EC" id="3.1.1.47" evidence="1"/>
<dbReference type="Proteomes" id="UP000244855">
    <property type="component" value="Unassembled WGS sequence"/>
</dbReference>
<evidence type="ECO:0000313" key="7">
    <source>
        <dbReference type="Proteomes" id="UP000244855"/>
    </source>
</evidence>
<sequence length="357" mass="38691">LSLLLATTGAGYLLPNPPGRYNVTLTTGAITDYNRDERTLMVSVFQPATCASTVPVIYMPNKTAEHEAVTIARNFNVSLDLYTLFTEARQPVCPEDCLPLEDTSILLLSPGVRGTRLYYNFLASAIASEGFTVITMDHPGETSSITYPNGTAVYVDLPDLPIDELTPYTYIRAADASFIIDQLSNATAMAKLLSRQVPTDRIVIAGHSLGGATAVLAASLDSRIRGVINWDGPFLGSLPPSGLSKPVLYVGTIRDEPRFTAIWPKLNGPKLWVEVANLVHAGMTDYPILLQAAGQNITGRFAELLGTIEPKHSVRILTEYTTEWMKGTFAGKVGGPLLEGQESDKFPEVVTVRKGNF</sequence>
<evidence type="ECO:0000256" key="1">
    <source>
        <dbReference type="ARBA" id="ARBA00013201"/>
    </source>
</evidence>
<keyword evidence="4" id="KW-0443">Lipid metabolism</keyword>
<feature type="non-terminal residue" evidence="6">
    <location>
        <position position="1"/>
    </location>
</feature>
<evidence type="ECO:0000259" key="5">
    <source>
        <dbReference type="Pfam" id="PF00561"/>
    </source>
</evidence>
<feature type="domain" description="AB hydrolase-1" evidence="5">
    <location>
        <begin position="108"/>
        <end position="232"/>
    </location>
</feature>
<keyword evidence="2 6" id="KW-0378">Hydrolase</keyword>
<evidence type="ECO:0000256" key="4">
    <source>
        <dbReference type="ARBA" id="ARBA00023098"/>
    </source>
</evidence>
<dbReference type="AlphaFoldDB" id="A0A2V1DPE9"/>